<evidence type="ECO:0000256" key="8">
    <source>
        <dbReference type="ARBA" id="ARBA00023030"/>
    </source>
</evidence>
<comment type="subcellular location">
    <subcellularLocation>
        <location evidence="1">Secreted</location>
    </subcellularLocation>
</comment>
<dbReference type="Pfam" id="PF00048">
    <property type="entry name" value="IL8"/>
    <property type="match status" value="1"/>
</dbReference>
<reference evidence="12" key="3">
    <citation type="submission" date="2025-09" db="UniProtKB">
        <authorList>
            <consortium name="Ensembl"/>
        </authorList>
    </citation>
    <scope>IDENTIFICATION</scope>
</reference>
<organism evidence="12 13">
    <name type="scientific">Cynoglossus semilaevis</name>
    <name type="common">Tongue sole</name>
    <dbReference type="NCBI Taxonomy" id="244447"/>
    <lineage>
        <taxon>Eukaryota</taxon>
        <taxon>Metazoa</taxon>
        <taxon>Chordata</taxon>
        <taxon>Craniata</taxon>
        <taxon>Vertebrata</taxon>
        <taxon>Euteleostomi</taxon>
        <taxon>Actinopterygii</taxon>
        <taxon>Neopterygii</taxon>
        <taxon>Teleostei</taxon>
        <taxon>Neoteleostei</taxon>
        <taxon>Acanthomorphata</taxon>
        <taxon>Carangaria</taxon>
        <taxon>Pleuronectiformes</taxon>
        <taxon>Pleuronectoidei</taxon>
        <taxon>Cynoglossidae</taxon>
        <taxon>Cynoglossinae</taxon>
        <taxon>Cynoglossus</taxon>
    </lineage>
</organism>
<dbReference type="GO" id="GO:0008083">
    <property type="term" value="F:growth factor activity"/>
    <property type="evidence" value="ECO:0007669"/>
    <property type="project" value="UniProtKB-KW"/>
</dbReference>
<evidence type="ECO:0000256" key="10">
    <source>
        <dbReference type="ARBA" id="ARBA00033206"/>
    </source>
</evidence>
<dbReference type="InParanoid" id="A0A3P8W268"/>
<comment type="similarity">
    <text evidence="2">Belongs to the intercrine alpha (chemokine CxC) family.</text>
</comment>
<evidence type="ECO:0000259" key="11">
    <source>
        <dbReference type="SMART" id="SM00199"/>
    </source>
</evidence>
<dbReference type="PANTHER" id="PTHR12015">
    <property type="entry name" value="SMALL INDUCIBLE CYTOKINE A"/>
    <property type="match status" value="1"/>
</dbReference>
<dbReference type="GO" id="GO:0006955">
    <property type="term" value="P:immune response"/>
    <property type="evidence" value="ECO:0007669"/>
    <property type="project" value="InterPro"/>
</dbReference>
<keyword evidence="9" id="KW-1015">Disulfide bond</keyword>
<reference evidence="12" key="2">
    <citation type="submission" date="2025-08" db="UniProtKB">
        <authorList>
            <consortium name="Ensembl"/>
        </authorList>
    </citation>
    <scope>IDENTIFICATION</scope>
</reference>
<keyword evidence="6" id="KW-0964">Secreted</keyword>
<dbReference type="InterPro" id="IPR001811">
    <property type="entry name" value="Chemokine_IL8-like_dom"/>
</dbReference>
<dbReference type="STRING" id="244447.ENSCSEP00000018660"/>
<dbReference type="GO" id="GO:0006952">
    <property type="term" value="P:defense response"/>
    <property type="evidence" value="ECO:0007669"/>
    <property type="project" value="InterPro"/>
</dbReference>
<evidence type="ECO:0000256" key="4">
    <source>
        <dbReference type="ARBA" id="ARBA00022500"/>
    </source>
</evidence>
<dbReference type="GeneTree" id="ENSGT00390000014056"/>
<keyword evidence="5" id="KW-0202">Cytokine</keyword>
<dbReference type="PRINTS" id="PR00436">
    <property type="entry name" value="INTERLEUKIN8"/>
</dbReference>
<dbReference type="CDD" id="cd00273">
    <property type="entry name" value="Chemokine_CXC"/>
    <property type="match status" value="1"/>
</dbReference>
<dbReference type="GO" id="GO:0005615">
    <property type="term" value="C:extracellular space"/>
    <property type="evidence" value="ECO:0007669"/>
    <property type="project" value="UniProtKB-KW"/>
</dbReference>
<dbReference type="InterPro" id="IPR039809">
    <property type="entry name" value="Chemokine_b/g/d"/>
</dbReference>
<evidence type="ECO:0000256" key="6">
    <source>
        <dbReference type="ARBA" id="ARBA00022525"/>
    </source>
</evidence>
<keyword evidence="13" id="KW-1185">Reference proteome</keyword>
<dbReference type="InterPro" id="IPR033899">
    <property type="entry name" value="CXC_Chemokine_domain"/>
</dbReference>
<evidence type="ECO:0000313" key="13">
    <source>
        <dbReference type="Proteomes" id="UP000265120"/>
    </source>
</evidence>
<reference evidence="12 13" key="1">
    <citation type="journal article" date="2014" name="Nat. Genet.">
        <title>Whole-genome sequence of a flatfish provides insights into ZW sex chromosome evolution and adaptation to a benthic lifestyle.</title>
        <authorList>
            <person name="Chen S."/>
            <person name="Zhang G."/>
            <person name="Shao C."/>
            <person name="Huang Q."/>
            <person name="Liu G."/>
            <person name="Zhang P."/>
            <person name="Song W."/>
            <person name="An N."/>
            <person name="Chalopin D."/>
            <person name="Volff J.N."/>
            <person name="Hong Y."/>
            <person name="Li Q."/>
            <person name="Sha Z."/>
            <person name="Zhou H."/>
            <person name="Xie M."/>
            <person name="Yu Q."/>
            <person name="Liu Y."/>
            <person name="Xiang H."/>
            <person name="Wang N."/>
            <person name="Wu K."/>
            <person name="Yang C."/>
            <person name="Zhou Q."/>
            <person name="Liao X."/>
            <person name="Yang L."/>
            <person name="Hu Q."/>
            <person name="Zhang J."/>
            <person name="Meng L."/>
            <person name="Jin L."/>
            <person name="Tian Y."/>
            <person name="Lian J."/>
            <person name="Yang J."/>
            <person name="Miao G."/>
            <person name="Liu S."/>
            <person name="Liang Z."/>
            <person name="Yan F."/>
            <person name="Li Y."/>
            <person name="Sun B."/>
            <person name="Zhang H."/>
            <person name="Zhang J."/>
            <person name="Zhu Y."/>
            <person name="Du M."/>
            <person name="Zhao Y."/>
            <person name="Schartl M."/>
            <person name="Tang Q."/>
            <person name="Wang J."/>
        </authorList>
    </citation>
    <scope>NUCLEOTIDE SEQUENCE</scope>
</reference>
<dbReference type="FunFam" id="2.40.50.40:FF:000010">
    <property type="entry name" value="Stromal cell-derived factor 1 precursor"/>
    <property type="match status" value="1"/>
</dbReference>
<dbReference type="PANTHER" id="PTHR12015:SF193">
    <property type="entry name" value="STROMAL CELL-DERIVED FACTOR 1"/>
    <property type="match status" value="1"/>
</dbReference>
<proteinExistence type="inferred from homology"/>
<dbReference type="AlphaFoldDB" id="A0A3P8W268"/>
<keyword evidence="7" id="KW-0732">Signal</keyword>
<dbReference type="Proteomes" id="UP000265120">
    <property type="component" value="Chromosome 9"/>
</dbReference>
<dbReference type="Gene3D" id="2.40.50.40">
    <property type="match status" value="1"/>
</dbReference>
<evidence type="ECO:0000256" key="5">
    <source>
        <dbReference type="ARBA" id="ARBA00022514"/>
    </source>
</evidence>
<evidence type="ECO:0000256" key="9">
    <source>
        <dbReference type="ARBA" id="ARBA00023157"/>
    </source>
</evidence>
<evidence type="ECO:0000256" key="2">
    <source>
        <dbReference type="ARBA" id="ARBA00010665"/>
    </source>
</evidence>
<dbReference type="Ensembl" id="ENSCSET00000018891.1">
    <property type="protein sequence ID" value="ENSCSEP00000018660.1"/>
    <property type="gene ID" value="ENSCSEG00000011953.1"/>
</dbReference>
<evidence type="ECO:0000256" key="7">
    <source>
        <dbReference type="ARBA" id="ARBA00022729"/>
    </source>
</evidence>
<dbReference type="SMART" id="SM00199">
    <property type="entry name" value="SCY"/>
    <property type="match status" value="1"/>
</dbReference>
<dbReference type="FunCoup" id="A0A3P8W268">
    <property type="interactions" value="572"/>
</dbReference>
<dbReference type="SUPFAM" id="SSF54117">
    <property type="entry name" value="Interleukin 8-like chemokines"/>
    <property type="match status" value="1"/>
</dbReference>
<sequence>MLRPPPLLPPEKVDLPPLLPLPPPSLPPLCALPLSLRAADLTVRRARLVVTLVFWIVAEGEAAGSVTTMDVKLLALTALLAVTAYTPACSAKPISLVERCWCRTTLNTVPQRSIKELKFLHTPNCPFQVIAKLKNNNREVCINPETKWLQQYLKNAINKVKKSRRRTNKKA</sequence>
<name>A0A3P8W268_CYNSE</name>
<accession>A0A3P8W268</accession>
<dbReference type="GO" id="GO:0008009">
    <property type="term" value="F:chemokine activity"/>
    <property type="evidence" value="ECO:0007669"/>
    <property type="project" value="InterPro"/>
</dbReference>
<evidence type="ECO:0000256" key="1">
    <source>
        <dbReference type="ARBA" id="ARBA00004613"/>
    </source>
</evidence>
<evidence type="ECO:0000313" key="12">
    <source>
        <dbReference type="Ensembl" id="ENSCSEP00000018660.1"/>
    </source>
</evidence>
<dbReference type="InterPro" id="IPR036048">
    <property type="entry name" value="Interleukin_8-like_sf"/>
</dbReference>
<keyword evidence="4" id="KW-0145">Chemotaxis</keyword>
<protein>
    <recommendedName>
        <fullName evidence="3">Stromal cell-derived factor 1</fullName>
    </recommendedName>
    <alternativeName>
        <fullName evidence="10">C-X-C motif chemokine 12</fullName>
    </alternativeName>
</protein>
<evidence type="ECO:0000256" key="3">
    <source>
        <dbReference type="ARBA" id="ARBA00016440"/>
    </source>
</evidence>
<feature type="domain" description="Chemokine interleukin-8-like" evidence="11">
    <location>
        <begin position="97"/>
        <end position="156"/>
    </location>
</feature>
<keyword evidence="8" id="KW-0339">Growth factor</keyword>